<dbReference type="EMBL" id="JAHQIW010006888">
    <property type="protein sequence ID" value="KAJ1370972.1"/>
    <property type="molecule type" value="Genomic_DNA"/>
</dbReference>
<dbReference type="PANTHER" id="PTHR22907">
    <property type="entry name" value="GH04558P"/>
    <property type="match status" value="1"/>
</dbReference>
<dbReference type="PANTHER" id="PTHR22907:SF14">
    <property type="entry name" value="ZP DOMAIN-CONTAINING PROTEIN"/>
    <property type="match status" value="1"/>
</dbReference>
<evidence type="ECO:0000259" key="2">
    <source>
        <dbReference type="PROSITE" id="PS51034"/>
    </source>
</evidence>
<dbReference type="Proteomes" id="UP001196413">
    <property type="component" value="Unassembled WGS sequence"/>
</dbReference>
<sequence>MDLLVFKFRFQGVSCYVRGGKRDSYLIINENGCSVDEAVLPHPTYDMTNGVVYASTMAFRFTKSRRVSFSCMISVCHKDDYCMNDIPPSCPRSLRKRQLREEFFVDERLKHSNSETKSATHINDTVLVQRDVKTSNG</sequence>
<proteinExistence type="predicted"/>
<evidence type="ECO:0000256" key="1">
    <source>
        <dbReference type="ARBA" id="ARBA00022729"/>
    </source>
</evidence>
<feature type="domain" description="ZP" evidence="2">
    <location>
        <begin position="1"/>
        <end position="97"/>
    </location>
</feature>
<reference evidence="3" key="1">
    <citation type="submission" date="2021-06" db="EMBL/GenBank/DDBJ databases">
        <title>Parelaphostrongylus tenuis whole genome reference sequence.</title>
        <authorList>
            <person name="Garwood T.J."/>
            <person name="Larsen P.A."/>
            <person name="Fountain-Jones N.M."/>
            <person name="Garbe J.R."/>
            <person name="Macchietto M.G."/>
            <person name="Kania S.A."/>
            <person name="Gerhold R.W."/>
            <person name="Richards J.E."/>
            <person name="Wolf T.M."/>
        </authorList>
    </citation>
    <scope>NUCLEOTIDE SEQUENCE</scope>
    <source>
        <strain evidence="3">MNPRO001-30</strain>
        <tissue evidence="3">Meninges</tissue>
    </source>
</reference>
<protein>
    <recommendedName>
        <fullName evidence="2">ZP domain-containing protein</fullName>
    </recommendedName>
</protein>
<keyword evidence="1" id="KW-0732">Signal</keyword>
<gene>
    <name evidence="3" type="ORF">KIN20_032826</name>
</gene>
<evidence type="ECO:0000313" key="3">
    <source>
        <dbReference type="EMBL" id="KAJ1370972.1"/>
    </source>
</evidence>
<dbReference type="InterPro" id="IPR051962">
    <property type="entry name" value="Cuticlin"/>
</dbReference>
<comment type="caution">
    <text evidence="3">The sequence shown here is derived from an EMBL/GenBank/DDBJ whole genome shotgun (WGS) entry which is preliminary data.</text>
</comment>
<evidence type="ECO:0000313" key="4">
    <source>
        <dbReference type="Proteomes" id="UP001196413"/>
    </source>
</evidence>
<accession>A0AAD5WHY2</accession>
<dbReference type="Gene3D" id="2.60.40.4100">
    <property type="entry name" value="Zona pellucida, ZP-C domain"/>
    <property type="match status" value="1"/>
</dbReference>
<dbReference type="PROSITE" id="PS51034">
    <property type="entry name" value="ZP_2"/>
    <property type="match status" value="1"/>
</dbReference>
<name>A0AAD5WHY2_PARTN</name>
<keyword evidence="4" id="KW-1185">Reference proteome</keyword>
<dbReference type="InterPro" id="IPR001507">
    <property type="entry name" value="ZP_dom"/>
</dbReference>
<organism evidence="3 4">
    <name type="scientific">Parelaphostrongylus tenuis</name>
    <name type="common">Meningeal worm</name>
    <dbReference type="NCBI Taxonomy" id="148309"/>
    <lineage>
        <taxon>Eukaryota</taxon>
        <taxon>Metazoa</taxon>
        <taxon>Ecdysozoa</taxon>
        <taxon>Nematoda</taxon>
        <taxon>Chromadorea</taxon>
        <taxon>Rhabditida</taxon>
        <taxon>Rhabditina</taxon>
        <taxon>Rhabditomorpha</taxon>
        <taxon>Strongyloidea</taxon>
        <taxon>Metastrongylidae</taxon>
        <taxon>Parelaphostrongylus</taxon>
    </lineage>
</organism>
<dbReference type="Pfam" id="PF25301">
    <property type="entry name" value="CUT_C"/>
    <property type="match status" value="1"/>
</dbReference>
<dbReference type="InterPro" id="IPR042235">
    <property type="entry name" value="ZP-C_dom"/>
</dbReference>
<dbReference type="AlphaFoldDB" id="A0AAD5WHY2"/>
<dbReference type="InterPro" id="IPR057475">
    <property type="entry name" value="CUT_C"/>
</dbReference>